<feature type="transmembrane region" description="Helical" evidence="1">
    <location>
        <begin position="139"/>
        <end position="157"/>
    </location>
</feature>
<keyword evidence="1" id="KW-0812">Transmembrane</keyword>
<dbReference type="InParanoid" id="A0A0C3HA15"/>
<evidence type="ECO:0000313" key="3">
    <source>
        <dbReference type="Proteomes" id="UP000054321"/>
    </source>
</evidence>
<dbReference type="HOGENOM" id="CLU_1378514_0_0_1"/>
<organism evidence="2 3">
    <name type="scientific">Oidiodendron maius (strain Zn)</name>
    <dbReference type="NCBI Taxonomy" id="913774"/>
    <lineage>
        <taxon>Eukaryota</taxon>
        <taxon>Fungi</taxon>
        <taxon>Dikarya</taxon>
        <taxon>Ascomycota</taxon>
        <taxon>Pezizomycotina</taxon>
        <taxon>Leotiomycetes</taxon>
        <taxon>Leotiomycetes incertae sedis</taxon>
        <taxon>Myxotrichaceae</taxon>
        <taxon>Oidiodendron</taxon>
    </lineage>
</organism>
<reference evidence="3" key="2">
    <citation type="submission" date="2015-01" db="EMBL/GenBank/DDBJ databases">
        <title>Evolutionary Origins and Diversification of the Mycorrhizal Mutualists.</title>
        <authorList>
            <consortium name="DOE Joint Genome Institute"/>
            <consortium name="Mycorrhizal Genomics Consortium"/>
            <person name="Kohler A."/>
            <person name="Kuo A."/>
            <person name="Nagy L.G."/>
            <person name="Floudas D."/>
            <person name="Copeland A."/>
            <person name="Barry K.W."/>
            <person name="Cichocki N."/>
            <person name="Veneault-Fourrey C."/>
            <person name="LaButti K."/>
            <person name="Lindquist E.A."/>
            <person name="Lipzen A."/>
            <person name="Lundell T."/>
            <person name="Morin E."/>
            <person name="Murat C."/>
            <person name="Riley R."/>
            <person name="Ohm R."/>
            <person name="Sun H."/>
            <person name="Tunlid A."/>
            <person name="Henrissat B."/>
            <person name="Grigoriev I.V."/>
            <person name="Hibbett D.S."/>
            <person name="Martin F."/>
        </authorList>
    </citation>
    <scope>NUCLEOTIDE SEQUENCE [LARGE SCALE GENOMIC DNA]</scope>
    <source>
        <strain evidence="3">Zn</strain>
    </source>
</reference>
<dbReference type="InterPro" id="IPR050623">
    <property type="entry name" value="Glucan_succinyl_AcylTrfase"/>
</dbReference>
<dbReference type="PANTHER" id="PTHR36927">
    <property type="entry name" value="BLR4337 PROTEIN"/>
    <property type="match status" value="1"/>
</dbReference>
<evidence type="ECO:0000313" key="2">
    <source>
        <dbReference type="EMBL" id="KIM99181.1"/>
    </source>
</evidence>
<dbReference type="PANTHER" id="PTHR36927:SF4">
    <property type="entry name" value="BLR5718 PROTEIN"/>
    <property type="match status" value="1"/>
</dbReference>
<keyword evidence="1" id="KW-0472">Membrane</keyword>
<keyword evidence="3" id="KW-1185">Reference proteome</keyword>
<evidence type="ECO:0008006" key="4">
    <source>
        <dbReference type="Google" id="ProtNLM"/>
    </source>
</evidence>
<gene>
    <name evidence="2" type="ORF">OIDMADRAFT_19994</name>
</gene>
<proteinExistence type="predicted"/>
<name>A0A0C3HA15_OIDMZ</name>
<feature type="transmembrane region" description="Helical" evidence="1">
    <location>
        <begin position="88"/>
        <end position="107"/>
    </location>
</feature>
<dbReference type="EMBL" id="KN832879">
    <property type="protein sequence ID" value="KIM99181.1"/>
    <property type="molecule type" value="Genomic_DNA"/>
</dbReference>
<sequence>MRLLFPADETFVPLNLKLGYLVQYVASYLLGIRFAAFDSPSHQPLLSEAAKQLPLPKLTPVIRIILLVGCLTSSVSLIGLLHSYPERYPLSSVFGGLNLAALSYAVLNETMGYLLGSGILKLFAYVPLLNRSWGNVGRYSYAAFLVHPIVCVGAELWTDDWNASGVTKTALIGTISVLGSWAVGWALVRVPEVNKVLV</sequence>
<dbReference type="Proteomes" id="UP000054321">
    <property type="component" value="Unassembled WGS sequence"/>
</dbReference>
<feature type="transmembrane region" description="Helical" evidence="1">
    <location>
        <begin position="169"/>
        <end position="188"/>
    </location>
</feature>
<keyword evidence="1" id="KW-1133">Transmembrane helix</keyword>
<reference evidence="2 3" key="1">
    <citation type="submission" date="2014-04" db="EMBL/GenBank/DDBJ databases">
        <authorList>
            <consortium name="DOE Joint Genome Institute"/>
            <person name="Kuo A."/>
            <person name="Martino E."/>
            <person name="Perotto S."/>
            <person name="Kohler A."/>
            <person name="Nagy L.G."/>
            <person name="Floudas D."/>
            <person name="Copeland A."/>
            <person name="Barry K.W."/>
            <person name="Cichocki N."/>
            <person name="Veneault-Fourrey C."/>
            <person name="LaButti K."/>
            <person name="Lindquist E.A."/>
            <person name="Lipzen A."/>
            <person name="Lundell T."/>
            <person name="Morin E."/>
            <person name="Murat C."/>
            <person name="Sun H."/>
            <person name="Tunlid A."/>
            <person name="Henrissat B."/>
            <person name="Grigoriev I.V."/>
            <person name="Hibbett D.S."/>
            <person name="Martin F."/>
            <person name="Nordberg H.P."/>
            <person name="Cantor M.N."/>
            <person name="Hua S.X."/>
        </authorList>
    </citation>
    <scope>NUCLEOTIDE SEQUENCE [LARGE SCALE GENOMIC DNA]</scope>
    <source>
        <strain evidence="2 3">Zn</strain>
    </source>
</reference>
<protein>
    <recommendedName>
        <fullName evidence="4">Acyltransferase 3 domain-containing protein</fullName>
    </recommendedName>
</protein>
<accession>A0A0C3HA15</accession>
<feature type="transmembrane region" description="Helical" evidence="1">
    <location>
        <begin position="114"/>
        <end position="133"/>
    </location>
</feature>
<dbReference type="AlphaFoldDB" id="A0A0C3HA15"/>
<feature type="transmembrane region" description="Helical" evidence="1">
    <location>
        <begin position="20"/>
        <end position="37"/>
    </location>
</feature>
<evidence type="ECO:0000256" key="1">
    <source>
        <dbReference type="SAM" id="Phobius"/>
    </source>
</evidence>
<feature type="transmembrane region" description="Helical" evidence="1">
    <location>
        <begin position="58"/>
        <end position="82"/>
    </location>
</feature>
<dbReference type="OrthoDB" id="4141464at2759"/>